<dbReference type="PROSITE" id="PS50926">
    <property type="entry name" value="TRAM"/>
    <property type="match status" value="1"/>
</dbReference>
<keyword evidence="3" id="KW-0378">Hydrolase</keyword>
<gene>
    <name evidence="7" type="ORF">ENV41_02780</name>
</gene>
<dbReference type="InterPro" id="IPR029060">
    <property type="entry name" value="PIN-like_dom_sf"/>
</dbReference>
<evidence type="ECO:0000256" key="1">
    <source>
        <dbReference type="ARBA" id="ARBA00001946"/>
    </source>
</evidence>
<evidence type="ECO:0000313" key="7">
    <source>
        <dbReference type="EMBL" id="HFZ09040.1"/>
    </source>
</evidence>
<proteinExistence type="predicted"/>
<dbReference type="Gene3D" id="3.40.50.1010">
    <property type="entry name" value="5'-nuclease"/>
    <property type="match status" value="1"/>
</dbReference>
<keyword evidence="5" id="KW-1133">Transmembrane helix</keyword>
<comment type="cofactor">
    <cofactor evidence="1">
        <name>Mg(2+)</name>
        <dbReference type="ChEBI" id="CHEBI:18420"/>
    </cofactor>
</comment>
<comment type="caution">
    <text evidence="7">The sequence shown here is derived from an EMBL/GenBank/DDBJ whole genome shotgun (WGS) entry which is preliminary data.</text>
</comment>
<dbReference type="Pfam" id="PF01850">
    <property type="entry name" value="PIN"/>
    <property type="match status" value="1"/>
</dbReference>
<feature type="transmembrane region" description="Helical" evidence="5">
    <location>
        <begin position="67"/>
        <end position="86"/>
    </location>
</feature>
<dbReference type="InterPro" id="IPR002716">
    <property type="entry name" value="PIN_dom"/>
</dbReference>
<feature type="transmembrane region" description="Helical" evidence="5">
    <location>
        <begin position="35"/>
        <end position="55"/>
    </location>
</feature>
<accession>A0A7V3J9Y5</accession>
<protein>
    <submittedName>
        <fullName evidence="7">PIN domain-containing protein</fullName>
    </submittedName>
</protein>
<dbReference type="AlphaFoldDB" id="A0A7V3J9Y5"/>
<dbReference type="EMBL" id="DTGG01000088">
    <property type="protein sequence ID" value="HFZ09040.1"/>
    <property type="molecule type" value="Genomic_DNA"/>
</dbReference>
<dbReference type="GO" id="GO:0016787">
    <property type="term" value="F:hydrolase activity"/>
    <property type="evidence" value="ECO:0007669"/>
    <property type="project" value="UniProtKB-KW"/>
</dbReference>
<organism evidence="7">
    <name type="scientific">candidate division CPR3 bacterium</name>
    <dbReference type="NCBI Taxonomy" id="2268181"/>
    <lineage>
        <taxon>Bacteria</taxon>
        <taxon>Bacteria division CPR3</taxon>
    </lineage>
</organism>
<evidence type="ECO:0000256" key="5">
    <source>
        <dbReference type="SAM" id="Phobius"/>
    </source>
</evidence>
<keyword evidence="5" id="KW-0812">Transmembrane</keyword>
<dbReference type="InterPro" id="IPR052041">
    <property type="entry name" value="Nucleic_acid_metab_PIN/TRAM"/>
</dbReference>
<dbReference type="PANTHER" id="PTHR11603:SF147">
    <property type="entry name" value="MEMBRANE PROTEIN"/>
    <property type="match status" value="1"/>
</dbReference>
<sequence>MNSFYLSDVNLFIIFLVIGIIFLGVARRILKFPPFFVFIGLIGLLLGLVLGNLLGSPFSRLPGLWGYWTPIVIQIVVAATVIDYFLSQTRSWSNFFENLFTLVFKKQEKFMFKPPEIVVDTSVFIDGRIEELAKTGFILGKLIVPRFVLDELQRVSDSRDDLKRSRGRRGLEVLSRLTKNPQIETEIIETDFREREIDKKLIRLAKARGAKLLTCDYNLNRVAEIQGVDVLNINELTNALRPIVLPGENLKVKIVAPGKERNQGVGYLPDGTMIVVEDGERFVGEEIDCQVERIYQTVAGKMIFVKPK</sequence>
<dbReference type="PANTHER" id="PTHR11603">
    <property type="entry name" value="AAA FAMILY ATPASE"/>
    <property type="match status" value="1"/>
</dbReference>
<feature type="domain" description="TRAM" evidence="6">
    <location>
        <begin position="243"/>
        <end position="304"/>
    </location>
</feature>
<dbReference type="SMART" id="SM00670">
    <property type="entry name" value="PINc"/>
    <property type="match status" value="1"/>
</dbReference>
<keyword evidence="2" id="KW-0540">Nuclease</keyword>
<dbReference type="GO" id="GO:0004518">
    <property type="term" value="F:nuclease activity"/>
    <property type="evidence" value="ECO:0007669"/>
    <property type="project" value="UniProtKB-KW"/>
</dbReference>
<evidence type="ECO:0000256" key="3">
    <source>
        <dbReference type="ARBA" id="ARBA00022801"/>
    </source>
</evidence>
<dbReference type="InterPro" id="IPR002792">
    <property type="entry name" value="TRAM_dom"/>
</dbReference>
<name>A0A7V3J9Y5_UNCC3</name>
<evidence type="ECO:0000256" key="4">
    <source>
        <dbReference type="ARBA" id="ARBA00022842"/>
    </source>
</evidence>
<keyword evidence="5" id="KW-0472">Membrane</keyword>
<keyword evidence="4" id="KW-0460">Magnesium</keyword>
<evidence type="ECO:0000256" key="2">
    <source>
        <dbReference type="ARBA" id="ARBA00022722"/>
    </source>
</evidence>
<feature type="transmembrane region" description="Helical" evidence="5">
    <location>
        <begin position="12"/>
        <end position="30"/>
    </location>
</feature>
<dbReference type="SUPFAM" id="SSF88723">
    <property type="entry name" value="PIN domain-like"/>
    <property type="match status" value="1"/>
</dbReference>
<evidence type="ECO:0000259" key="6">
    <source>
        <dbReference type="PROSITE" id="PS50926"/>
    </source>
</evidence>
<dbReference type="CDD" id="cd09877">
    <property type="entry name" value="PIN_YacL-like"/>
    <property type="match status" value="1"/>
</dbReference>
<reference evidence="7" key="1">
    <citation type="journal article" date="2020" name="mSystems">
        <title>Genome- and Community-Level Interaction Insights into Carbon Utilization and Element Cycling Functions of Hydrothermarchaeota in Hydrothermal Sediment.</title>
        <authorList>
            <person name="Zhou Z."/>
            <person name="Liu Y."/>
            <person name="Xu W."/>
            <person name="Pan J."/>
            <person name="Luo Z.H."/>
            <person name="Li M."/>
        </authorList>
    </citation>
    <scope>NUCLEOTIDE SEQUENCE [LARGE SCALE GENOMIC DNA]</scope>
    <source>
        <strain evidence="7">SpSt-757</strain>
    </source>
</reference>